<reference evidence="2 3" key="1">
    <citation type="submission" date="2015-06" db="EMBL/GenBank/DDBJ databases">
        <title>Lineage-specific patterns of genome deterioration in obligate symbionts.</title>
        <authorList>
            <person name="Bennett G.M."/>
            <person name="McCutcheon J.P."/>
            <person name="McDonald B.R."/>
            <person name="Moran N.A."/>
        </authorList>
    </citation>
    <scope>NUCLEOTIDE SEQUENCE [LARGE SCALE GENOMIC DNA]</scope>
    <source>
        <strain evidence="2 3">B-GSS</strain>
    </source>
</reference>
<feature type="transmembrane region" description="Helical" evidence="1">
    <location>
        <begin position="24"/>
        <end position="45"/>
    </location>
</feature>
<keyword evidence="2" id="KW-0132">Cell division</keyword>
<dbReference type="EMBL" id="CP011787">
    <property type="protein sequence ID" value="AKZ65757.1"/>
    <property type="molecule type" value="Genomic_DNA"/>
</dbReference>
<dbReference type="GO" id="GO:0051301">
    <property type="term" value="P:cell division"/>
    <property type="evidence" value="ECO:0007669"/>
    <property type="project" value="UniProtKB-KW"/>
</dbReference>
<evidence type="ECO:0000313" key="3">
    <source>
        <dbReference type="Proteomes" id="UP000056466"/>
    </source>
</evidence>
<sequence>MIKKDYVYSVKYYSRTRHKKNKNIKYITIILLGLFIVCFSDLYFFRVNNKLEKSVIKKTKNSTTIKDNTNKLELEERWRYISELEKR</sequence>
<dbReference type="KEGG" id="bcig:AB162_144"/>
<name>A0A0K2BKN8_9GAMM</name>
<keyword evidence="1" id="KW-0812">Transmembrane</keyword>
<evidence type="ECO:0000313" key="2">
    <source>
        <dbReference type="EMBL" id="AKZ65757.1"/>
    </source>
</evidence>
<keyword evidence="2" id="KW-0131">Cell cycle</keyword>
<proteinExistence type="predicted"/>
<keyword evidence="1" id="KW-1133">Transmembrane helix</keyword>
<gene>
    <name evidence="2" type="primary">ftsN</name>
    <name evidence="2" type="ORF">AB162_144</name>
</gene>
<dbReference type="AlphaFoldDB" id="A0A0K2BKN8"/>
<organism evidence="2 3">
    <name type="scientific">Candidatus Palibaumannia cicadellinicola</name>
    <dbReference type="NCBI Taxonomy" id="186490"/>
    <lineage>
        <taxon>Bacteria</taxon>
        <taxon>Pseudomonadati</taxon>
        <taxon>Pseudomonadota</taxon>
        <taxon>Gammaproteobacteria</taxon>
        <taxon>Candidatus Palibaumannia</taxon>
    </lineage>
</organism>
<dbReference type="Proteomes" id="UP000056466">
    <property type="component" value="Chromosome"/>
</dbReference>
<protein>
    <submittedName>
        <fullName evidence="2">Essential cell division protein FtsN</fullName>
    </submittedName>
</protein>
<dbReference type="RefSeq" id="WP_053096614.1">
    <property type="nucleotide sequence ID" value="NZ_CP011787.1"/>
</dbReference>
<keyword evidence="3" id="KW-1185">Reference proteome</keyword>
<dbReference type="OrthoDB" id="8558195at2"/>
<accession>A0A0K2BKN8</accession>
<evidence type="ECO:0000256" key="1">
    <source>
        <dbReference type="SAM" id="Phobius"/>
    </source>
</evidence>
<keyword evidence="1" id="KW-0472">Membrane</keyword>